<gene>
    <name evidence="1" type="ORF">AFUS01_LOCUS33844</name>
</gene>
<evidence type="ECO:0000313" key="1">
    <source>
        <dbReference type="EMBL" id="CAG7823642.1"/>
    </source>
</evidence>
<proteinExistence type="predicted"/>
<name>A0A8J2L0U8_9HEXA</name>
<dbReference type="EMBL" id="CAJVCH010530171">
    <property type="protein sequence ID" value="CAG7823642.1"/>
    <property type="molecule type" value="Genomic_DNA"/>
</dbReference>
<evidence type="ECO:0000313" key="2">
    <source>
        <dbReference type="Proteomes" id="UP000708208"/>
    </source>
</evidence>
<accession>A0A8J2L0U8</accession>
<comment type="caution">
    <text evidence="1">The sequence shown here is derived from an EMBL/GenBank/DDBJ whole genome shotgun (WGS) entry which is preliminary data.</text>
</comment>
<dbReference type="Proteomes" id="UP000708208">
    <property type="component" value="Unassembled WGS sequence"/>
</dbReference>
<reference evidence="1" key="1">
    <citation type="submission" date="2021-06" db="EMBL/GenBank/DDBJ databases">
        <authorList>
            <person name="Hodson N. C."/>
            <person name="Mongue J. A."/>
            <person name="Jaron S. K."/>
        </authorList>
    </citation>
    <scope>NUCLEOTIDE SEQUENCE</scope>
</reference>
<dbReference type="OrthoDB" id="6500995at2759"/>
<organism evidence="1 2">
    <name type="scientific">Allacma fusca</name>
    <dbReference type="NCBI Taxonomy" id="39272"/>
    <lineage>
        <taxon>Eukaryota</taxon>
        <taxon>Metazoa</taxon>
        <taxon>Ecdysozoa</taxon>
        <taxon>Arthropoda</taxon>
        <taxon>Hexapoda</taxon>
        <taxon>Collembola</taxon>
        <taxon>Symphypleona</taxon>
        <taxon>Sminthuridae</taxon>
        <taxon>Allacma</taxon>
    </lineage>
</organism>
<sequence>MDDNNSKRQGTRVFKKSSPNGKITVYLGKRDFVDHLTHVDPIGSTKLKIAVAAIDGSSDSIATHFDGNDLHCDSDSTDFDEDEIK</sequence>
<protein>
    <submittedName>
        <fullName evidence="1">Uncharacterized protein</fullName>
    </submittedName>
</protein>
<dbReference type="AlphaFoldDB" id="A0A8J2L0U8"/>
<keyword evidence="2" id="KW-1185">Reference proteome</keyword>